<dbReference type="EMBL" id="JABBWG010000029">
    <property type="protein sequence ID" value="KAG1811433.1"/>
    <property type="molecule type" value="Genomic_DNA"/>
</dbReference>
<evidence type="ECO:0000313" key="1">
    <source>
        <dbReference type="EMBL" id="KAG1811433.1"/>
    </source>
</evidence>
<organism evidence="1 2">
    <name type="scientific">Suillus subaureus</name>
    <dbReference type="NCBI Taxonomy" id="48587"/>
    <lineage>
        <taxon>Eukaryota</taxon>
        <taxon>Fungi</taxon>
        <taxon>Dikarya</taxon>
        <taxon>Basidiomycota</taxon>
        <taxon>Agaricomycotina</taxon>
        <taxon>Agaricomycetes</taxon>
        <taxon>Agaricomycetidae</taxon>
        <taxon>Boletales</taxon>
        <taxon>Suillineae</taxon>
        <taxon>Suillaceae</taxon>
        <taxon>Suillus</taxon>
    </lineage>
</organism>
<gene>
    <name evidence="1" type="ORF">BJ212DRAFT_1374526</name>
</gene>
<protein>
    <submittedName>
        <fullName evidence="1">Uncharacterized protein</fullName>
    </submittedName>
</protein>
<evidence type="ECO:0000313" key="2">
    <source>
        <dbReference type="Proteomes" id="UP000807769"/>
    </source>
</evidence>
<dbReference type="AlphaFoldDB" id="A0A9P7E547"/>
<name>A0A9P7E547_9AGAM</name>
<comment type="caution">
    <text evidence="1">The sequence shown here is derived from an EMBL/GenBank/DDBJ whole genome shotgun (WGS) entry which is preliminary data.</text>
</comment>
<keyword evidence="2" id="KW-1185">Reference proteome</keyword>
<dbReference type="Proteomes" id="UP000807769">
    <property type="component" value="Unassembled WGS sequence"/>
</dbReference>
<proteinExistence type="predicted"/>
<dbReference type="GeneID" id="64630423"/>
<dbReference type="RefSeq" id="XP_041190032.1">
    <property type="nucleotide sequence ID" value="XM_041336406.1"/>
</dbReference>
<sequence length="77" mass="8433">MFPVVLVFSSKPCVLSVCTILLVPKIFQTPISAYMILSTTLQQIDRIHISNTDTGTCHAALPLSRSCQKYHGGVARN</sequence>
<accession>A0A9P7E547</accession>
<reference evidence="1" key="1">
    <citation type="journal article" date="2020" name="New Phytol.">
        <title>Comparative genomics reveals dynamic genome evolution in host specialist ectomycorrhizal fungi.</title>
        <authorList>
            <person name="Lofgren L.A."/>
            <person name="Nguyen N.H."/>
            <person name="Vilgalys R."/>
            <person name="Ruytinx J."/>
            <person name="Liao H.L."/>
            <person name="Branco S."/>
            <person name="Kuo A."/>
            <person name="LaButti K."/>
            <person name="Lipzen A."/>
            <person name="Andreopoulos W."/>
            <person name="Pangilinan J."/>
            <person name="Riley R."/>
            <person name="Hundley H."/>
            <person name="Na H."/>
            <person name="Barry K."/>
            <person name="Grigoriev I.V."/>
            <person name="Stajich J.E."/>
            <person name="Kennedy P.G."/>
        </authorList>
    </citation>
    <scope>NUCLEOTIDE SEQUENCE</scope>
    <source>
        <strain evidence="1">MN1</strain>
    </source>
</reference>
<feature type="non-terminal residue" evidence="1">
    <location>
        <position position="77"/>
    </location>
</feature>